<dbReference type="CDD" id="cd05403">
    <property type="entry name" value="NT_KNTase_like"/>
    <property type="match status" value="1"/>
</dbReference>
<evidence type="ECO:0000259" key="1">
    <source>
        <dbReference type="Pfam" id="PF01909"/>
    </source>
</evidence>
<gene>
    <name evidence="2" type="ORF">M125_0478</name>
</gene>
<dbReference type="EMBL" id="JGDB01000012">
    <property type="protein sequence ID" value="EXY92827.1"/>
    <property type="molecule type" value="Genomic_DNA"/>
</dbReference>
<sequence length="223" mass="26179">MKHIEIAHEIIDYLHLVFPNDSIAIAGSVADGTFKKNSDIDLLLLSERLKCSYAVSFLYKGKSISIFVFSKAYIRRNMDKYLYSYHNMPLRYVYSSQCVYDSGNMLNAICCEIDDVCLKRQLFKSILSGEIKDHILHLLNRNNLDIIHRKEVLYFVVNKIVTLFVLKEYSNKVTSKIEGRDPFTLIKKKDAYLYNLLKVCLPYHGNSLFLMRYYFENYILITY</sequence>
<dbReference type="Pfam" id="PF01909">
    <property type="entry name" value="NTP_transf_2"/>
    <property type="match status" value="1"/>
</dbReference>
<feature type="domain" description="Polymerase nucleotidyl transferase" evidence="1">
    <location>
        <begin position="18"/>
        <end position="49"/>
    </location>
</feature>
<dbReference type="InterPro" id="IPR002934">
    <property type="entry name" value="Polymerase_NTP_transf_dom"/>
</dbReference>
<name>A0A015UDF3_BACFG</name>
<dbReference type="SUPFAM" id="SSF81301">
    <property type="entry name" value="Nucleotidyltransferase"/>
    <property type="match status" value="1"/>
</dbReference>
<accession>A0A015UDF3</accession>
<reference evidence="2 3" key="1">
    <citation type="submission" date="2014-02" db="EMBL/GenBank/DDBJ databases">
        <authorList>
            <person name="Sears C."/>
            <person name="Carroll K."/>
            <person name="Sack B.R."/>
            <person name="Qadri F."/>
            <person name="Myers L.L."/>
            <person name="Chung G.-T."/>
            <person name="Escheverria P."/>
            <person name="Fraser C.M."/>
            <person name="Sadzewicz L."/>
            <person name="Shefchek K.A."/>
            <person name="Tallon L."/>
            <person name="Das S.P."/>
            <person name="Daugherty S."/>
            <person name="Mongodin E.F."/>
        </authorList>
    </citation>
    <scope>NUCLEOTIDE SEQUENCE [LARGE SCALE GENOMIC DNA]</scope>
    <source>
        <strain evidence="3">3998T(B)3</strain>
    </source>
</reference>
<dbReference type="GO" id="GO:0016779">
    <property type="term" value="F:nucleotidyltransferase activity"/>
    <property type="evidence" value="ECO:0007669"/>
    <property type="project" value="InterPro"/>
</dbReference>
<dbReference type="InterPro" id="IPR043519">
    <property type="entry name" value="NT_sf"/>
</dbReference>
<evidence type="ECO:0000313" key="2">
    <source>
        <dbReference type="EMBL" id="EXY92827.1"/>
    </source>
</evidence>
<dbReference type="Proteomes" id="UP000020773">
    <property type="component" value="Unassembled WGS sequence"/>
</dbReference>
<dbReference type="PATRIC" id="fig|1339316.3.peg.473"/>
<comment type="caution">
    <text evidence="2">The sequence shown here is derived from an EMBL/GenBank/DDBJ whole genome shotgun (WGS) entry which is preliminary data.</text>
</comment>
<dbReference type="Gene3D" id="3.30.460.10">
    <property type="entry name" value="Beta Polymerase, domain 2"/>
    <property type="match status" value="1"/>
</dbReference>
<organism evidence="2 3">
    <name type="scientific">Bacteroides fragilis str. 3998T(B)3</name>
    <dbReference type="NCBI Taxonomy" id="1339316"/>
    <lineage>
        <taxon>Bacteria</taxon>
        <taxon>Pseudomonadati</taxon>
        <taxon>Bacteroidota</taxon>
        <taxon>Bacteroidia</taxon>
        <taxon>Bacteroidales</taxon>
        <taxon>Bacteroidaceae</taxon>
        <taxon>Bacteroides</taxon>
    </lineage>
</organism>
<dbReference type="AlphaFoldDB" id="A0A015UDF3"/>
<evidence type="ECO:0000313" key="3">
    <source>
        <dbReference type="Proteomes" id="UP000020773"/>
    </source>
</evidence>
<keyword evidence="2" id="KW-0808">Transferase</keyword>
<dbReference type="RefSeq" id="WP_032577382.1">
    <property type="nucleotide sequence ID" value="NZ_JGDB01000012.1"/>
</dbReference>
<proteinExistence type="predicted"/>
<protein>
    <submittedName>
        <fullName evidence="2">Nucleotidyltransferase domain protein</fullName>
    </submittedName>
</protein>